<dbReference type="Pfam" id="PF00067">
    <property type="entry name" value="p450"/>
    <property type="match status" value="1"/>
</dbReference>
<keyword evidence="8 10" id="KW-0503">Monooxygenase</keyword>
<evidence type="ECO:0000256" key="3">
    <source>
        <dbReference type="ARBA" id="ARBA00010617"/>
    </source>
</evidence>
<dbReference type="PANTHER" id="PTHR46300:SF7">
    <property type="entry name" value="P450, PUTATIVE (EUROFUNG)-RELATED"/>
    <property type="match status" value="1"/>
</dbReference>
<keyword evidence="12" id="KW-1185">Reference proteome</keyword>
<dbReference type="PRINTS" id="PR00463">
    <property type="entry name" value="EP450I"/>
</dbReference>
<evidence type="ECO:0000256" key="10">
    <source>
        <dbReference type="RuleBase" id="RU000461"/>
    </source>
</evidence>
<evidence type="ECO:0000256" key="6">
    <source>
        <dbReference type="ARBA" id="ARBA00023002"/>
    </source>
</evidence>
<dbReference type="CDD" id="cd11065">
    <property type="entry name" value="CYP64-like"/>
    <property type="match status" value="1"/>
</dbReference>
<keyword evidence="7 9" id="KW-0408">Iron</keyword>
<sequence length="510" mass="57412">MSLSAANILVLLVFAFVARRAWIHFAVRRGLPLPPGPKGWPIIGNLYDIPKDRPYEVYARMSEKYQSDVIYLNVAGTSLVILNSAEATNDLFVGRSQLYSDRPELTMKDLIGLELSVVFARYGEQWRKQRLLFLQEVSPANLEMYHKPRMQESTSLLLSSLLDTPEDVDNHIHLLYGGTILSLAYGISNKDPNEYGYYLEACKDAMRAVSEVTTFGKYVVDSIPALQHLPGWLPGMGFKKDAAHKRTFVRRMIAAPMAFAKKKLEKGAIKSSMASRQLQEMQDDGSWSEEKELMLTEQFQTTRSLILAFLLRPEIQKKGQIAVDEVVGSDRLPDFTDEGKIPYVDALVMEILRWKPVAPMAVAHNTASADIYKGYYIPANTVVIGNSWALLHNPALYGEDVDQFRPERFLNADGTLNDKVPYPSAAFGYGRRTCAGKSVAQSALWLTVASLLACFDFTKARNSKGEEIWPTTDYDDGIISSPKPYPCVIRPRSETVKALIRHRREQEELD</sequence>
<dbReference type="InterPro" id="IPR001128">
    <property type="entry name" value="Cyt_P450"/>
</dbReference>
<dbReference type="GO" id="GO:0004497">
    <property type="term" value="F:monooxygenase activity"/>
    <property type="evidence" value="ECO:0007669"/>
    <property type="project" value="UniProtKB-KW"/>
</dbReference>
<dbReference type="EMBL" id="KN834787">
    <property type="protein sequence ID" value="KIK58072.1"/>
    <property type="molecule type" value="Genomic_DNA"/>
</dbReference>
<dbReference type="Gene3D" id="1.10.630.10">
    <property type="entry name" value="Cytochrome P450"/>
    <property type="match status" value="1"/>
</dbReference>
<dbReference type="PANTHER" id="PTHR46300">
    <property type="entry name" value="P450, PUTATIVE (EUROFUNG)-RELATED-RELATED"/>
    <property type="match status" value="1"/>
</dbReference>
<evidence type="ECO:0000256" key="4">
    <source>
        <dbReference type="ARBA" id="ARBA00022617"/>
    </source>
</evidence>
<dbReference type="SUPFAM" id="SSF48264">
    <property type="entry name" value="Cytochrome P450"/>
    <property type="match status" value="1"/>
</dbReference>
<evidence type="ECO:0000313" key="12">
    <source>
        <dbReference type="Proteomes" id="UP000053593"/>
    </source>
</evidence>
<gene>
    <name evidence="11" type="ORF">GYMLUDRAFT_75124</name>
</gene>
<feature type="binding site" description="axial binding residue" evidence="9">
    <location>
        <position position="434"/>
    </location>
    <ligand>
        <name>heme</name>
        <dbReference type="ChEBI" id="CHEBI:30413"/>
    </ligand>
    <ligandPart>
        <name>Fe</name>
        <dbReference type="ChEBI" id="CHEBI:18248"/>
    </ligandPart>
</feature>
<comment type="pathway">
    <text evidence="2">Secondary metabolite biosynthesis.</text>
</comment>
<organism evidence="11 12">
    <name type="scientific">Collybiopsis luxurians FD-317 M1</name>
    <dbReference type="NCBI Taxonomy" id="944289"/>
    <lineage>
        <taxon>Eukaryota</taxon>
        <taxon>Fungi</taxon>
        <taxon>Dikarya</taxon>
        <taxon>Basidiomycota</taxon>
        <taxon>Agaricomycotina</taxon>
        <taxon>Agaricomycetes</taxon>
        <taxon>Agaricomycetidae</taxon>
        <taxon>Agaricales</taxon>
        <taxon>Marasmiineae</taxon>
        <taxon>Omphalotaceae</taxon>
        <taxon>Collybiopsis</taxon>
        <taxon>Collybiopsis luxurians</taxon>
    </lineage>
</organism>
<evidence type="ECO:0000313" key="11">
    <source>
        <dbReference type="EMBL" id="KIK58072.1"/>
    </source>
</evidence>
<comment type="cofactor">
    <cofactor evidence="1 9">
        <name>heme</name>
        <dbReference type="ChEBI" id="CHEBI:30413"/>
    </cofactor>
</comment>
<evidence type="ECO:0000256" key="9">
    <source>
        <dbReference type="PIRSR" id="PIRSR602401-1"/>
    </source>
</evidence>
<dbReference type="HOGENOM" id="CLU_001570_2_3_1"/>
<dbReference type="Proteomes" id="UP000053593">
    <property type="component" value="Unassembled WGS sequence"/>
</dbReference>
<evidence type="ECO:0000256" key="8">
    <source>
        <dbReference type="ARBA" id="ARBA00023033"/>
    </source>
</evidence>
<dbReference type="PROSITE" id="PS00086">
    <property type="entry name" value="CYTOCHROME_P450"/>
    <property type="match status" value="1"/>
</dbReference>
<reference evidence="11 12" key="1">
    <citation type="submission" date="2014-04" db="EMBL/GenBank/DDBJ databases">
        <title>Evolutionary Origins and Diversification of the Mycorrhizal Mutualists.</title>
        <authorList>
            <consortium name="DOE Joint Genome Institute"/>
            <consortium name="Mycorrhizal Genomics Consortium"/>
            <person name="Kohler A."/>
            <person name="Kuo A."/>
            <person name="Nagy L.G."/>
            <person name="Floudas D."/>
            <person name="Copeland A."/>
            <person name="Barry K.W."/>
            <person name="Cichocki N."/>
            <person name="Veneault-Fourrey C."/>
            <person name="LaButti K."/>
            <person name="Lindquist E.A."/>
            <person name="Lipzen A."/>
            <person name="Lundell T."/>
            <person name="Morin E."/>
            <person name="Murat C."/>
            <person name="Riley R."/>
            <person name="Ohm R."/>
            <person name="Sun H."/>
            <person name="Tunlid A."/>
            <person name="Henrissat B."/>
            <person name="Grigoriev I.V."/>
            <person name="Hibbett D.S."/>
            <person name="Martin F."/>
        </authorList>
    </citation>
    <scope>NUCLEOTIDE SEQUENCE [LARGE SCALE GENOMIC DNA]</scope>
    <source>
        <strain evidence="11 12">FD-317 M1</strain>
    </source>
</reference>
<comment type="similarity">
    <text evidence="3 10">Belongs to the cytochrome P450 family.</text>
</comment>
<protein>
    <recommendedName>
        <fullName evidence="13">Cytochrome P450</fullName>
    </recommendedName>
</protein>
<dbReference type="InterPro" id="IPR050364">
    <property type="entry name" value="Cytochrome_P450_fung"/>
</dbReference>
<keyword evidence="4 9" id="KW-0349">Heme</keyword>
<accession>A0A0D0CIF4</accession>
<dbReference type="GO" id="GO:0016705">
    <property type="term" value="F:oxidoreductase activity, acting on paired donors, with incorporation or reduction of molecular oxygen"/>
    <property type="evidence" value="ECO:0007669"/>
    <property type="project" value="InterPro"/>
</dbReference>
<dbReference type="InterPro" id="IPR017972">
    <property type="entry name" value="Cyt_P450_CS"/>
</dbReference>
<dbReference type="GO" id="GO:0005506">
    <property type="term" value="F:iron ion binding"/>
    <property type="evidence" value="ECO:0007669"/>
    <property type="project" value="InterPro"/>
</dbReference>
<evidence type="ECO:0008006" key="13">
    <source>
        <dbReference type="Google" id="ProtNLM"/>
    </source>
</evidence>
<dbReference type="OrthoDB" id="1055148at2759"/>
<evidence type="ECO:0000256" key="7">
    <source>
        <dbReference type="ARBA" id="ARBA00023004"/>
    </source>
</evidence>
<evidence type="ECO:0000256" key="5">
    <source>
        <dbReference type="ARBA" id="ARBA00022723"/>
    </source>
</evidence>
<dbReference type="AlphaFoldDB" id="A0A0D0CIF4"/>
<dbReference type="InterPro" id="IPR002401">
    <property type="entry name" value="Cyt_P450_E_grp-I"/>
</dbReference>
<keyword evidence="5 9" id="KW-0479">Metal-binding</keyword>
<dbReference type="InterPro" id="IPR036396">
    <property type="entry name" value="Cyt_P450_sf"/>
</dbReference>
<evidence type="ECO:0000256" key="1">
    <source>
        <dbReference type="ARBA" id="ARBA00001971"/>
    </source>
</evidence>
<proteinExistence type="inferred from homology"/>
<dbReference type="GO" id="GO:0020037">
    <property type="term" value="F:heme binding"/>
    <property type="evidence" value="ECO:0007669"/>
    <property type="project" value="InterPro"/>
</dbReference>
<evidence type="ECO:0000256" key="2">
    <source>
        <dbReference type="ARBA" id="ARBA00005179"/>
    </source>
</evidence>
<keyword evidence="6 10" id="KW-0560">Oxidoreductase</keyword>
<name>A0A0D0CIF4_9AGAR</name>